<sequence length="175" mass="17225">MPSPLRASRRAVLAGAGVAVLAGGLTGCDLPGPSGTTSSDAPPGTSADHPDDDLVSGAVADSEELLALTLAVAAAHPALGGTTEAWAECHRSHLQVLRVDSPGETPSATPAPSVSPPGVPTSPGRALRQLLSRERAHAATLAAAAATAESGALARLLASMSAGVQMHLAATEARP</sequence>
<accession>A0ABR9RP39</accession>
<evidence type="ECO:0000313" key="2">
    <source>
        <dbReference type="EMBL" id="MBE7323336.1"/>
    </source>
</evidence>
<evidence type="ECO:0000313" key="3">
    <source>
        <dbReference type="Proteomes" id="UP000756387"/>
    </source>
</evidence>
<dbReference type="PROSITE" id="PS51318">
    <property type="entry name" value="TAT"/>
    <property type="match status" value="1"/>
</dbReference>
<dbReference type="EMBL" id="JADCSA010000001">
    <property type="protein sequence ID" value="MBE7323336.1"/>
    <property type="molecule type" value="Genomic_DNA"/>
</dbReference>
<keyword evidence="3" id="KW-1185">Reference proteome</keyword>
<dbReference type="Proteomes" id="UP000756387">
    <property type="component" value="Unassembled WGS sequence"/>
</dbReference>
<evidence type="ECO:0000256" key="1">
    <source>
        <dbReference type="SAM" id="MobiDB-lite"/>
    </source>
</evidence>
<dbReference type="RefSeq" id="WP_193636643.1">
    <property type="nucleotide sequence ID" value="NZ_JADCSA010000001.1"/>
</dbReference>
<evidence type="ECO:0008006" key="4">
    <source>
        <dbReference type="Google" id="ProtNLM"/>
    </source>
</evidence>
<protein>
    <recommendedName>
        <fullName evidence="4">Twin-arginine translocation signal domain-containing protein</fullName>
    </recommendedName>
</protein>
<feature type="region of interest" description="Disordered" evidence="1">
    <location>
        <begin position="100"/>
        <end position="124"/>
    </location>
</feature>
<dbReference type="InterPro" id="IPR006311">
    <property type="entry name" value="TAT_signal"/>
</dbReference>
<gene>
    <name evidence="2" type="ORF">IEQ44_01540</name>
</gene>
<feature type="region of interest" description="Disordered" evidence="1">
    <location>
        <begin position="31"/>
        <end position="55"/>
    </location>
</feature>
<proteinExistence type="predicted"/>
<name>A0ABR9RP39_9ACTN</name>
<comment type="caution">
    <text evidence="2">The sequence shown here is derived from an EMBL/GenBank/DDBJ whole genome shotgun (WGS) entry which is preliminary data.</text>
</comment>
<organism evidence="2 3">
    <name type="scientific">Nocardioides malaquae</name>
    <dbReference type="NCBI Taxonomy" id="2773426"/>
    <lineage>
        <taxon>Bacteria</taxon>
        <taxon>Bacillati</taxon>
        <taxon>Actinomycetota</taxon>
        <taxon>Actinomycetes</taxon>
        <taxon>Propionibacteriales</taxon>
        <taxon>Nocardioidaceae</taxon>
        <taxon>Nocardioides</taxon>
    </lineage>
</organism>
<reference evidence="2 3" key="1">
    <citation type="submission" date="2020-10" db="EMBL/GenBank/DDBJ databases">
        <title>Nocardioides sp. isolated from sludge.</title>
        <authorList>
            <person name="Zhang X."/>
        </authorList>
    </citation>
    <scope>NUCLEOTIDE SEQUENCE [LARGE SCALE GENOMIC DNA]</scope>
    <source>
        <strain evidence="2 3">Y6</strain>
    </source>
</reference>
<dbReference type="PROSITE" id="PS51257">
    <property type="entry name" value="PROKAR_LIPOPROTEIN"/>
    <property type="match status" value="1"/>
</dbReference>